<evidence type="ECO:0000313" key="1">
    <source>
        <dbReference type="EMBL" id="QIX23590.1"/>
    </source>
</evidence>
<reference evidence="1 2" key="1">
    <citation type="submission" date="2020-04" db="EMBL/GenBank/DDBJ databases">
        <title>FDA dAtabase for Regulatory Grade micrObial Sequences (FDA-ARGOS): Supporting development and validation of Infectious Disease Dx tests.</title>
        <authorList>
            <person name="Sciortino C."/>
            <person name="Tallon L."/>
            <person name="Sadzewicz L."/>
            <person name="Vavikolanu K."/>
            <person name="Mehta A."/>
            <person name="Aluvathingal J."/>
            <person name="Nadendla S."/>
            <person name="Nandy P."/>
            <person name="Geyer C."/>
            <person name="Yan Y."/>
            <person name="Sichtig H."/>
        </authorList>
    </citation>
    <scope>NUCLEOTIDE SEQUENCE [LARGE SCALE GENOMIC DNA]</scope>
    <source>
        <strain evidence="1 2">FDAARGOS_633</strain>
    </source>
</reference>
<dbReference type="Proteomes" id="UP000500870">
    <property type="component" value="Chromosome 3"/>
</dbReference>
<protein>
    <submittedName>
        <fullName evidence="1">Uncharacterized protein</fullName>
    </submittedName>
</protein>
<evidence type="ECO:0000313" key="2">
    <source>
        <dbReference type="Proteomes" id="UP000500870"/>
    </source>
</evidence>
<gene>
    <name evidence="1" type="ORF">FOB41_20710</name>
</gene>
<dbReference type="RefSeq" id="WP_037092750.1">
    <property type="nucleotide sequence ID" value="NZ_CP050899.1"/>
</dbReference>
<organism evidence="1 2">
    <name type="scientific">Agrobacterium pusense</name>
    <dbReference type="NCBI Taxonomy" id="648995"/>
    <lineage>
        <taxon>Bacteria</taxon>
        <taxon>Pseudomonadati</taxon>
        <taxon>Pseudomonadota</taxon>
        <taxon>Alphaproteobacteria</taxon>
        <taxon>Hyphomicrobiales</taxon>
        <taxon>Rhizobiaceae</taxon>
        <taxon>Rhizobium/Agrobacterium group</taxon>
        <taxon>Agrobacterium</taxon>
    </lineage>
</organism>
<dbReference type="EMBL" id="CP050899">
    <property type="protein sequence ID" value="QIX23590.1"/>
    <property type="molecule type" value="Genomic_DNA"/>
</dbReference>
<sequence>MTRTAGVPSLRRVLTVTPVLIVSLFVLLLAAQAFSETRRFSDIIALARIADEDNGLSPDLLTKTVEGLQPVIAEKICRSDIIKAGMRLVLADIDAHAGDASPEADAMRLGFAETYMRHALSCLPANGDAWLRLAMVRSLRNASAMEIAVLTNFSQLYGPADANLIRGRFVIWQQFTKGALPQAEAAREADTAIVCGRQGEILRWSLRHVCSPELRTGMQSAKPRP</sequence>
<accession>A0A1L9C8C2</accession>
<dbReference type="AlphaFoldDB" id="A0A1L9C8C2"/>
<name>A0A1L9C8C2_9HYPH</name>
<proteinExistence type="predicted"/>